<dbReference type="GO" id="GO:0008810">
    <property type="term" value="F:cellulase activity"/>
    <property type="evidence" value="ECO:0007669"/>
    <property type="project" value="UniProtKB-EC"/>
</dbReference>
<dbReference type="eggNOG" id="COG3405">
    <property type="taxonomic scope" value="Bacteria"/>
</dbReference>
<evidence type="ECO:0000256" key="7">
    <source>
        <dbReference type="ARBA" id="ARBA00023326"/>
    </source>
</evidence>
<reference evidence="9 10" key="1">
    <citation type="submission" date="2018-06" db="EMBL/GenBank/DDBJ databases">
        <authorList>
            <consortium name="Pathogen Informatics"/>
            <person name="Doyle S."/>
        </authorList>
    </citation>
    <scope>NUCLEOTIDE SEQUENCE [LARGE SCALE GENOMIC DNA]</scope>
    <source>
        <strain evidence="9 10">NCTC8580</strain>
    </source>
</reference>
<gene>
    <name evidence="9" type="primary">bcsZ</name>
    <name evidence="9" type="ORF">NCTC8580_00097</name>
</gene>
<evidence type="ECO:0000256" key="3">
    <source>
        <dbReference type="ARBA" id="ARBA00012601"/>
    </source>
</evidence>
<feature type="chain" id="PRO_5030019036" description="cellulase" evidence="8">
    <location>
        <begin position="23"/>
        <end position="380"/>
    </location>
</feature>
<sequence>MVIMFKHLASILLLLASFSLAAASDWPAWQQFKQNYISEGGRIIDPGSPSKITTSEGQSYGLFFALVADDQPMFERLLAWTENNLAAGDLTSRLPAWLWGQNSQNNWDILDPNSASDADILIAYNLLEAGRLWGNRRYLIMGTLLLQRIAKEEVMDIPGLGQMLLPGKIGFNDEDTWRLNPSYLPPQLLARFSSIDGPWEAMVEVNQRMWLETAPNGFSPDWVVWQKGKGWQPDTIKPDVGSNDAILVYLWAGMLATDSPQKAELMARFQPMAVITQQQGQPPSTTNSANGKTNGDGSVGFSAALLPFLASSPEPFNQQTLNFQQLRVQDSPPGADDYYSAILTLFGQGWLQHRYHFNHQGELQPSWYRQRGGPDLMIEK</sequence>
<dbReference type="EC" id="3.2.1.4" evidence="3"/>
<keyword evidence="4 9" id="KW-0378">Hydrolase</keyword>
<evidence type="ECO:0000256" key="5">
    <source>
        <dbReference type="ARBA" id="ARBA00023001"/>
    </source>
</evidence>
<evidence type="ECO:0000256" key="1">
    <source>
        <dbReference type="ARBA" id="ARBA00000966"/>
    </source>
</evidence>
<evidence type="ECO:0000256" key="2">
    <source>
        <dbReference type="ARBA" id="ARBA00009209"/>
    </source>
</evidence>
<dbReference type="AlphaFoldDB" id="A0A0T9JJM6"/>
<dbReference type="RefSeq" id="WP_033847498.1">
    <property type="nucleotide sequence ID" value="NZ_CPWG01000018.1"/>
</dbReference>
<keyword evidence="5" id="KW-0136">Cellulose degradation</keyword>
<dbReference type="Proteomes" id="UP000255087">
    <property type="component" value="Unassembled WGS sequence"/>
</dbReference>
<dbReference type="NCBIfam" id="NF008305">
    <property type="entry name" value="PRK11097.1"/>
    <property type="match status" value="1"/>
</dbReference>
<comment type="similarity">
    <text evidence="2">Belongs to the glycosyl hydrolase 8 (cellulase D) family.</text>
</comment>
<organism evidence="9 10">
    <name type="scientific">Yersinia pseudotuberculosis</name>
    <dbReference type="NCBI Taxonomy" id="633"/>
    <lineage>
        <taxon>Bacteria</taxon>
        <taxon>Pseudomonadati</taxon>
        <taxon>Pseudomonadota</taxon>
        <taxon>Gammaproteobacteria</taxon>
        <taxon>Enterobacterales</taxon>
        <taxon>Yersiniaceae</taxon>
        <taxon>Yersinia</taxon>
    </lineage>
</organism>
<keyword evidence="6 9" id="KW-0326">Glycosidase</keyword>
<dbReference type="Pfam" id="PF01270">
    <property type="entry name" value="Glyco_hydro_8"/>
    <property type="match status" value="1"/>
</dbReference>
<comment type="catalytic activity">
    <reaction evidence="1">
        <text>Endohydrolysis of (1-&gt;4)-beta-D-glucosidic linkages in cellulose, lichenin and cereal beta-D-glucans.</text>
        <dbReference type="EC" id="3.2.1.4"/>
    </reaction>
</comment>
<dbReference type="InterPro" id="IPR008928">
    <property type="entry name" value="6-hairpin_glycosidase_sf"/>
</dbReference>
<keyword evidence="7" id="KW-0624">Polysaccharide degradation</keyword>
<proteinExistence type="inferred from homology"/>
<evidence type="ECO:0000313" key="9">
    <source>
        <dbReference type="EMBL" id="SUP80057.1"/>
    </source>
</evidence>
<name>A0A0T9JJM6_YERPU</name>
<dbReference type="GO" id="GO:0030245">
    <property type="term" value="P:cellulose catabolic process"/>
    <property type="evidence" value="ECO:0007669"/>
    <property type="project" value="UniProtKB-KW"/>
</dbReference>
<dbReference type="SUPFAM" id="SSF48208">
    <property type="entry name" value="Six-hairpin glycosidases"/>
    <property type="match status" value="1"/>
</dbReference>
<keyword evidence="8" id="KW-0732">Signal</keyword>
<evidence type="ECO:0000256" key="6">
    <source>
        <dbReference type="ARBA" id="ARBA00023295"/>
    </source>
</evidence>
<dbReference type="InterPro" id="IPR002037">
    <property type="entry name" value="Glyco_hydro_8"/>
</dbReference>
<accession>A0A0T9JJM6</accession>
<dbReference type="PRINTS" id="PR00735">
    <property type="entry name" value="GLHYDRLASE8"/>
</dbReference>
<protein>
    <recommendedName>
        <fullName evidence="3">cellulase</fullName>
        <ecNumber evidence="3">3.2.1.4</ecNumber>
    </recommendedName>
</protein>
<evidence type="ECO:0000256" key="8">
    <source>
        <dbReference type="SAM" id="SignalP"/>
    </source>
</evidence>
<dbReference type="EMBL" id="UHJC01000001">
    <property type="protein sequence ID" value="SUP80057.1"/>
    <property type="molecule type" value="Genomic_DNA"/>
</dbReference>
<evidence type="ECO:0000313" key="10">
    <source>
        <dbReference type="Proteomes" id="UP000255087"/>
    </source>
</evidence>
<dbReference type="Gene3D" id="1.50.10.10">
    <property type="match status" value="1"/>
</dbReference>
<evidence type="ECO:0000256" key="4">
    <source>
        <dbReference type="ARBA" id="ARBA00022801"/>
    </source>
</evidence>
<keyword evidence="7" id="KW-0119">Carbohydrate metabolism</keyword>
<feature type="signal peptide" evidence="8">
    <location>
        <begin position="1"/>
        <end position="22"/>
    </location>
</feature>
<dbReference type="InterPro" id="IPR012341">
    <property type="entry name" value="6hp_glycosidase-like_sf"/>
</dbReference>